<dbReference type="AlphaFoldDB" id="A0A397J1P8"/>
<protein>
    <submittedName>
        <fullName evidence="1">Uncharacterized protein</fullName>
    </submittedName>
</protein>
<comment type="caution">
    <text evidence="1">The sequence shown here is derived from an EMBL/GenBank/DDBJ whole genome shotgun (WGS) entry which is preliminary data.</text>
</comment>
<organism evidence="1 2">
    <name type="scientific">Diversispora epigaea</name>
    <dbReference type="NCBI Taxonomy" id="1348612"/>
    <lineage>
        <taxon>Eukaryota</taxon>
        <taxon>Fungi</taxon>
        <taxon>Fungi incertae sedis</taxon>
        <taxon>Mucoromycota</taxon>
        <taxon>Glomeromycotina</taxon>
        <taxon>Glomeromycetes</taxon>
        <taxon>Diversisporales</taxon>
        <taxon>Diversisporaceae</taxon>
        <taxon>Diversispora</taxon>
    </lineage>
</organism>
<accession>A0A397J1P8</accession>
<evidence type="ECO:0000313" key="1">
    <source>
        <dbReference type="EMBL" id="RHZ79936.1"/>
    </source>
</evidence>
<dbReference type="EMBL" id="PQFF01000131">
    <property type="protein sequence ID" value="RHZ79936.1"/>
    <property type="molecule type" value="Genomic_DNA"/>
</dbReference>
<sequence>MNAIASGASEKNLFLWYGLEISKEEELDINLDDSVMKTRDEEKSLVLEICWRTNLAL</sequence>
<reference evidence="1 2" key="1">
    <citation type="submission" date="2018-08" db="EMBL/GenBank/DDBJ databases">
        <title>Genome and evolution of the arbuscular mycorrhizal fungus Diversispora epigaea (formerly Glomus versiforme) and its bacterial endosymbionts.</title>
        <authorList>
            <person name="Sun X."/>
            <person name="Fei Z."/>
            <person name="Harrison M."/>
        </authorList>
    </citation>
    <scope>NUCLEOTIDE SEQUENCE [LARGE SCALE GENOMIC DNA]</scope>
    <source>
        <strain evidence="1 2">IT104</strain>
    </source>
</reference>
<proteinExistence type="predicted"/>
<keyword evidence="2" id="KW-1185">Reference proteome</keyword>
<name>A0A397J1P8_9GLOM</name>
<gene>
    <name evidence="1" type="ORF">Glove_140g39</name>
</gene>
<dbReference type="Proteomes" id="UP000266861">
    <property type="component" value="Unassembled WGS sequence"/>
</dbReference>
<evidence type="ECO:0000313" key="2">
    <source>
        <dbReference type="Proteomes" id="UP000266861"/>
    </source>
</evidence>